<reference evidence="4" key="1">
    <citation type="journal article" date="2019" name="Int. J. Syst. Evol. Microbiol.">
        <title>The Global Catalogue of Microorganisms (GCM) 10K type strain sequencing project: providing services to taxonomists for standard genome sequencing and annotation.</title>
        <authorList>
            <consortium name="The Broad Institute Genomics Platform"/>
            <consortium name="The Broad Institute Genome Sequencing Center for Infectious Disease"/>
            <person name="Wu L."/>
            <person name="Ma J."/>
        </authorList>
    </citation>
    <scope>NUCLEOTIDE SEQUENCE [LARGE SCALE GENOMIC DNA]</scope>
    <source>
        <strain evidence="4">KCTC 33842</strain>
    </source>
</reference>
<feature type="chain" id="PRO_5046204986" evidence="1">
    <location>
        <begin position="16"/>
        <end position="412"/>
    </location>
</feature>
<dbReference type="EMBL" id="JBHUMK010000013">
    <property type="protein sequence ID" value="MFD2608627.1"/>
    <property type="molecule type" value="Genomic_DNA"/>
</dbReference>
<protein>
    <submittedName>
        <fullName evidence="3">Phosphatase PAP2 family protein</fullName>
    </submittedName>
</protein>
<evidence type="ECO:0000256" key="1">
    <source>
        <dbReference type="SAM" id="SignalP"/>
    </source>
</evidence>
<evidence type="ECO:0000259" key="2">
    <source>
        <dbReference type="Pfam" id="PF01569"/>
    </source>
</evidence>
<dbReference type="RefSeq" id="WP_386843314.1">
    <property type="nucleotide sequence ID" value="NZ_JBHUMK010000013.1"/>
</dbReference>
<sequence length="412" mass="41627">MIRPAFLLTALLALANPAAGQMSGSAATPALSAVAVQALPARAFLAPATAPAVQAALNAAPAGTPAPLTAAVPREVAAQVLTLIRERRPSPPRAARLLALTLIAVNDTERAAQGSRRAVNTDLAARIAAGGVLAGLYAGAPVSVRDALHAGTPASRLGEAVAAQVLAWAAHDDADRPVPPTPGTGAGAGLWAPLTGQNPLEPGWGQVKPIGLTAQTLPRVAPPPAWNSAEFAADRQAFQATQRTLTPADVALGAYWAAGPGTVTPAGMWMEAALSLGARHALSGADTARLLATTATAEHDAFITCWEAKFRFNVARPQAWLAEQFPGWTPDIATPPFPSYPSGHATVSGAAATVLAAAFPQDAARLRADAQAAAHSRVVGGIHWTLDGVSGLDAGQRVAQALLGGGESGGAQ</sequence>
<feature type="domain" description="Phosphatidic acid phosphatase type 2/haloperoxidase" evidence="2">
    <location>
        <begin position="308"/>
        <end position="399"/>
    </location>
</feature>
<dbReference type="InterPro" id="IPR000326">
    <property type="entry name" value="PAP2/HPO"/>
</dbReference>
<dbReference type="InterPro" id="IPR052559">
    <property type="entry name" value="V-haloperoxidase"/>
</dbReference>
<keyword evidence="1" id="KW-0732">Signal</keyword>
<organism evidence="3 4">
    <name type="scientific">Deinococcus taklimakanensis</name>
    <dbReference type="NCBI Taxonomy" id="536443"/>
    <lineage>
        <taxon>Bacteria</taxon>
        <taxon>Thermotogati</taxon>
        <taxon>Deinococcota</taxon>
        <taxon>Deinococci</taxon>
        <taxon>Deinococcales</taxon>
        <taxon>Deinococcaceae</taxon>
        <taxon>Deinococcus</taxon>
    </lineage>
</organism>
<accession>A0ABW5P014</accession>
<feature type="signal peptide" evidence="1">
    <location>
        <begin position="1"/>
        <end position="15"/>
    </location>
</feature>
<keyword evidence="4" id="KW-1185">Reference proteome</keyword>
<dbReference type="PANTHER" id="PTHR34599">
    <property type="entry name" value="PEROXIDASE-RELATED"/>
    <property type="match status" value="1"/>
</dbReference>
<dbReference type="Gene3D" id="1.10.606.20">
    <property type="match status" value="1"/>
</dbReference>
<dbReference type="CDD" id="cd03398">
    <property type="entry name" value="PAP2_haloperoxidase"/>
    <property type="match status" value="1"/>
</dbReference>
<dbReference type="Pfam" id="PF01569">
    <property type="entry name" value="PAP2"/>
    <property type="match status" value="1"/>
</dbReference>
<proteinExistence type="predicted"/>
<evidence type="ECO:0000313" key="3">
    <source>
        <dbReference type="EMBL" id="MFD2608627.1"/>
    </source>
</evidence>
<dbReference type="InterPro" id="IPR036938">
    <property type="entry name" value="PAP2/HPO_sf"/>
</dbReference>
<dbReference type="PANTHER" id="PTHR34599:SF1">
    <property type="entry name" value="PHOSPHATIDIC ACID PHOSPHATASE TYPE 2_HALOPEROXIDASE DOMAIN-CONTAINING PROTEIN"/>
    <property type="match status" value="1"/>
</dbReference>
<gene>
    <name evidence="3" type="ORF">ACFSR9_04110</name>
</gene>
<dbReference type="SUPFAM" id="SSF48317">
    <property type="entry name" value="Acid phosphatase/Vanadium-dependent haloperoxidase"/>
    <property type="match status" value="1"/>
</dbReference>
<name>A0ABW5P014_9DEIO</name>
<dbReference type="Proteomes" id="UP001597475">
    <property type="component" value="Unassembled WGS sequence"/>
</dbReference>
<evidence type="ECO:0000313" key="4">
    <source>
        <dbReference type="Proteomes" id="UP001597475"/>
    </source>
</evidence>
<comment type="caution">
    <text evidence="3">The sequence shown here is derived from an EMBL/GenBank/DDBJ whole genome shotgun (WGS) entry which is preliminary data.</text>
</comment>